<dbReference type="GO" id="GO:0030170">
    <property type="term" value="F:pyridoxal phosphate binding"/>
    <property type="evidence" value="ECO:0007669"/>
    <property type="project" value="InterPro"/>
</dbReference>
<organism evidence="12 13">
    <name type="scientific">Geosmithia morbida</name>
    <dbReference type="NCBI Taxonomy" id="1094350"/>
    <lineage>
        <taxon>Eukaryota</taxon>
        <taxon>Fungi</taxon>
        <taxon>Dikarya</taxon>
        <taxon>Ascomycota</taxon>
        <taxon>Pezizomycotina</taxon>
        <taxon>Sordariomycetes</taxon>
        <taxon>Hypocreomycetidae</taxon>
        <taxon>Hypocreales</taxon>
        <taxon>Bionectriaceae</taxon>
        <taxon>Geosmithia</taxon>
    </lineage>
</organism>
<evidence type="ECO:0000256" key="10">
    <source>
        <dbReference type="ARBA" id="ARBA00049406"/>
    </source>
</evidence>
<dbReference type="GO" id="GO:0009097">
    <property type="term" value="P:isoleucine biosynthetic process"/>
    <property type="evidence" value="ECO:0007669"/>
    <property type="project" value="TreeGrafter"/>
</dbReference>
<keyword evidence="9" id="KW-0456">Lyase</keyword>
<evidence type="ECO:0000256" key="4">
    <source>
        <dbReference type="ARBA" id="ARBA00010869"/>
    </source>
</evidence>
<reference evidence="12" key="1">
    <citation type="submission" date="2020-03" db="EMBL/GenBank/DDBJ databases">
        <title>Site-based positive gene gene selection in Geosmithia morbida across the United States reveals a broad range of putative effectors and factors for local host and environmental adapation.</title>
        <authorList>
            <person name="Onufrak A."/>
            <person name="Murdoch R.W."/>
            <person name="Gazis R."/>
            <person name="Huff M."/>
            <person name="Staton M."/>
            <person name="Klingeman W."/>
            <person name="Hadziabdic D."/>
        </authorList>
    </citation>
    <scope>NUCLEOTIDE SEQUENCE</scope>
    <source>
        <strain evidence="12">1262</strain>
    </source>
</reference>
<evidence type="ECO:0000256" key="1">
    <source>
        <dbReference type="ARBA" id="ARBA00001933"/>
    </source>
</evidence>
<dbReference type="GO" id="GO:0003941">
    <property type="term" value="F:L-serine ammonia-lyase activity"/>
    <property type="evidence" value="ECO:0007669"/>
    <property type="project" value="UniProtKB-EC"/>
</dbReference>
<dbReference type="GO" id="GO:0006565">
    <property type="term" value="P:L-serine catabolic process"/>
    <property type="evidence" value="ECO:0007669"/>
    <property type="project" value="TreeGrafter"/>
</dbReference>
<dbReference type="EMBL" id="JAANYQ010000022">
    <property type="protein sequence ID" value="KAF4119631.1"/>
    <property type="molecule type" value="Genomic_DNA"/>
</dbReference>
<evidence type="ECO:0000256" key="6">
    <source>
        <dbReference type="ARBA" id="ARBA00022432"/>
    </source>
</evidence>
<dbReference type="RefSeq" id="XP_035318283.1">
    <property type="nucleotide sequence ID" value="XM_035466514.1"/>
</dbReference>
<keyword evidence="13" id="KW-1185">Reference proteome</keyword>
<gene>
    <name evidence="12" type="ORF">GMORB2_4540</name>
</gene>
<evidence type="ECO:0000313" key="12">
    <source>
        <dbReference type="EMBL" id="KAF4119631.1"/>
    </source>
</evidence>
<sequence>MGSVPVVDNVKIPWIKTPCIYSPEVSRAAGCNIYLKLDNLQPSGSFKSRGVGNLMTRAMARGTPDAHFYCSSEGNAGLACATCANTLGRPATIAVPTTVSPLMKKKLLALGAAVHEVGSVWSEADAYLRGELLANDPAGVYVPPFDHPDIWDGVASVVGELREQLAGVPLHAVVCSVGGGGLVNGLMKGVDEESEWPPAPQGQGPGRKPTVLAVETVGADSLNASVRAGEHVSLPGITSIAQSLGASRVSDETWRWWLQRGSGSGAVLVSHALSDADAAVATVRFADDTRQMVEVACGASVAVAYNGDLRRRVGQDLSDEEWAACNVVVEVCGGSAVSLDVLEAYRRDYAASSSIKLD</sequence>
<comment type="cofactor">
    <cofactor evidence="1">
        <name>pyridoxal 5'-phosphate</name>
        <dbReference type="ChEBI" id="CHEBI:597326"/>
    </cofactor>
</comment>
<dbReference type="PANTHER" id="PTHR48078:SF2">
    <property type="entry name" value="CATABOLIC L-SERINE_THREONINE DEHYDRATASE"/>
    <property type="match status" value="1"/>
</dbReference>
<dbReference type="InterPro" id="IPR001926">
    <property type="entry name" value="TrpB-like_PALP"/>
</dbReference>
<comment type="similarity">
    <text evidence="4">Belongs to the serine/threonine dehydratase family.</text>
</comment>
<comment type="pathway">
    <text evidence="3">Carbohydrate biosynthesis; gluconeogenesis.</text>
</comment>
<dbReference type="PANTHER" id="PTHR48078">
    <property type="entry name" value="THREONINE DEHYDRATASE, MITOCHONDRIAL-RELATED"/>
    <property type="match status" value="1"/>
</dbReference>
<evidence type="ECO:0000256" key="2">
    <source>
        <dbReference type="ARBA" id="ARBA00004496"/>
    </source>
</evidence>
<evidence type="ECO:0000259" key="11">
    <source>
        <dbReference type="Pfam" id="PF00291"/>
    </source>
</evidence>
<comment type="caution">
    <text evidence="12">The sequence shown here is derived from an EMBL/GenBank/DDBJ whole genome shotgun (WGS) entry which is preliminary data.</text>
</comment>
<keyword evidence="6" id="KW-0312">Gluconeogenesis</keyword>
<dbReference type="FunFam" id="3.40.50.1100:FF:000040">
    <property type="entry name" value="L-serine dehydratase, putative"/>
    <property type="match status" value="1"/>
</dbReference>
<dbReference type="Proteomes" id="UP000749293">
    <property type="component" value="Unassembled WGS sequence"/>
</dbReference>
<comment type="subcellular location">
    <subcellularLocation>
        <location evidence="2">Cytoplasm</location>
    </subcellularLocation>
</comment>
<accession>A0A9P4YMD8</accession>
<dbReference type="GO" id="GO:0006567">
    <property type="term" value="P:L-threonine catabolic process"/>
    <property type="evidence" value="ECO:0007669"/>
    <property type="project" value="TreeGrafter"/>
</dbReference>
<evidence type="ECO:0000256" key="9">
    <source>
        <dbReference type="ARBA" id="ARBA00023239"/>
    </source>
</evidence>
<dbReference type="InterPro" id="IPR036052">
    <property type="entry name" value="TrpB-like_PALP_sf"/>
</dbReference>
<evidence type="ECO:0000256" key="7">
    <source>
        <dbReference type="ARBA" id="ARBA00022490"/>
    </source>
</evidence>
<evidence type="ECO:0000256" key="3">
    <source>
        <dbReference type="ARBA" id="ARBA00004742"/>
    </source>
</evidence>
<dbReference type="GeneID" id="55970768"/>
<dbReference type="GO" id="GO:0004794">
    <property type="term" value="F:threonine deaminase activity"/>
    <property type="evidence" value="ECO:0007669"/>
    <property type="project" value="TreeGrafter"/>
</dbReference>
<dbReference type="EC" id="4.3.1.17" evidence="5"/>
<dbReference type="Pfam" id="PF00291">
    <property type="entry name" value="PALP"/>
    <property type="match status" value="1"/>
</dbReference>
<keyword evidence="7" id="KW-0963">Cytoplasm</keyword>
<dbReference type="GO" id="GO:0005737">
    <property type="term" value="C:cytoplasm"/>
    <property type="evidence" value="ECO:0007669"/>
    <property type="project" value="UniProtKB-SubCell"/>
</dbReference>
<evidence type="ECO:0000256" key="5">
    <source>
        <dbReference type="ARBA" id="ARBA00012093"/>
    </source>
</evidence>
<feature type="domain" description="Tryptophan synthase beta chain-like PALP" evidence="11">
    <location>
        <begin position="15"/>
        <end position="315"/>
    </location>
</feature>
<dbReference type="PROSITE" id="PS00165">
    <property type="entry name" value="DEHYDRATASE_SER_THR"/>
    <property type="match status" value="1"/>
</dbReference>
<dbReference type="SUPFAM" id="SSF53686">
    <property type="entry name" value="Tryptophan synthase beta subunit-like PLP-dependent enzymes"/>
    <property type="match status" value="1"/>
</dbReference>
<dbReference type="OrthoDB" id="7773036at2759"/>
<name>A0A9P4YMD8_9HYPO</name>
<evidence type="ECO:0000313" key="13">
    <source>
        <dbReference type="Proteomes" id="UP000749293"/>
    </source>
</evidence>
<dbReference type="InterPro" id="IPR050147">
    <property type="entry name" value="Ser/Thr_Dehydratase"/>
</dbReference>
<dbReference type="AlphaFoldDB" id="A0A9P4YMD8"/>
<proteinExistence type="inferred from homology"/>
<protein>
    <recommendedName>
        <fullName evidence="5">L-serine ammonia-lyase</fullName>
        <ecNumber evidence="5">4.3.1.17</ecNumber>
    </recommendedName>
</protein>
<comment type="catalytic activity">
    <reaction evidence="10">
        <text>L-serine = pyruvate + NH4(+)</text>
        <dbReference type="Rhea" id="RHEA:19169"/>
        <dbReference type="ChEBI" id="CHEBI:15361"/>
        <dbReference type="ChEBI" id="CHEBI:28938"/>
        <dbReference type="ChEBI" id="CHEBI:33384"/>
        <dbReference type="EC" id="4.3.1.17"/>
    </reaction>
</comment>
<keyword evidence="8" id="KW-0663">Pyridoxal phosphate</keyword>
<dbReference type="InterPro" id="IPR000634">
    <property type="entry name" value="Ser/Thr_deHydtase_PyrdxlP-BS"/>
</dbReference>
<dbReference type="GO" id="GO:0006094">
    <property type="term" value="P:gluconeogenesis"/>
    <property type="evidence" value="ECO:0007669"/>
    <property type="project" value="UniProtKB-KW"/>
</dbReference>
<dbReference type="Gene3D" id="3.40.50.1100">
    <property type="match status" value="2"/>
</dbReference>
<evidence type="ECO:0000256" key="8">
    <source>
        <dbReference type="ARBA" id="ARBA00022898"/>
    </source>
</evidence>